<protein>
    <submittedName>
        <fullName evidence="1">Uncharacterized protein</fullName>
    </submittedName>
</protein>
<dbReference type="STRING" id="1416779.SAMN05444409_2108"/>
<dbReference type="EMBL" id="FSRK01000001">
    <property type="protein sequence ID" value="SIO12033.1"/>
    <property type="molecule type" value="Genomic_DNA"/>
</dbReference>
<evidence type="ECO:0000313" key="1">
    <source>
        <dbReference type="EMBL" id="SIO12033.1"/>
    </source>
</evidence>
<evidence type="ECO:0000313" key="2">
    <source>
        <dbReference type="Proteomes" id="UP000185207"/>
    </source>
</evidence>
<dbReference type="Proteomes" id="UP000185207">
    <property type="component" value="Unassembled WGS sequence"/>
</dbReference>
<reference evidence="2" key="1">
    <citation type="submission" date="2016-11" db="EMBL/GenBank/DDBJ databases">
        <authorList>
            <person name="Varghese N."/>
            <person name="Submissions S."/>
        </authorList>
    </citation>
    <scope>NUCLEOTIDE SEQUENCE [LARGE SCALE GENOMIC DNA]</scope>
    <source>
        <strain evidence="2">DSM 27623</strain>
    </source>
</reference>
<gene>
    <name evidence="1" type="ORF">SAMN05444409_2108</name>
</gene>
<keyword evidence="2" id="KW-1185">Reference proteome</keyword>
<proteinExistence type="predicted"/>
<organism evidence="1 2">
    <name type="scientific">Epilithonimonas zeae</name>
    <dbReference type="NCBI Taxonomy" id="1416779"/>
    <lineage>
        <taxon>Bacteria</taxon>
        <taxon>Pseudomonadati</taxon>
        <taxon>Bacteroidota</taxon>
        <taxon>Flavobacteriia</taxon>
        <taxon>Flavobacteriales</taxon>
        <taxon>Weeksellaceae</taxon>
        <taxon>Chryseobacterium group</taxon>
        <taxon>Epilithonimonas</taxon>
    </lineage>
</organism>
<dbReference type="RefSeq" id="WP_074235206.1">
    <property type="nucleotide sequence ID" value="NZ_FSRK01000001.1"/>
</dbReference>
<name>A0A1N6GWW5_9FLAO</name>
<accession>A0A1N6GWW5</accession>
<sequence>MSEDGRKLTTNEQKQIELNRAIDTLAIAKKQQSQKIGKYVYDPRLNAYFFKEHKIINKNETEY</sequence>
<dbReference type="AlphaFoldDB" id="A0A1N6GWW5"/>